<accession>A0A3G2R9H2</accession>
<sequence>MLKQQTLDQLADMRLKDMLEAYRRQQEQPSILELSFEERFSLLVEYEWRARRNRHLQRLLKQAHLRIPACIEDIDYNCPRNLDRKLIARLSTGEWLQQHQNVLISGPTGVGKTYLSCALGNIACRIGYSTRYYRVSRLLEELVIAKGDGTYSKFLSDLKKIQLLILDDWGLNSFTSAESRELLEVVEDRNQQRSTIIASQLPVDHWNQILTDPTLADAILDRLVHNAYKISIKGESMRKLKAQTPDQSI</sequence>
<dbReference type="RefSeq" id="WP_122015415.1">
    <property type="nucleotide sequence ID" value="NZ_CP033169.1"/>
</dbReference>
<keyword evidence="5" id="KW-1185">Reference proteome</keyword>
<proteinExistence type="predicted"/>
<dbReference type="EMBL" id="CP033169">
    <property type="protein sequence ID" value="AYO31668.1"/>
    <property type="molecule type" value="Genomic_DNA"/>
</dbReference>
<dbReference type="GO" id="GO:0006260">
    <property type="term" value="P:DNA replication"/>
    <property type="evidence" value="ECO:0007669"/>
    <property type="project" value="TreeGrafter"/>
</dbReference>
<protein>
    <submittedName>
        <fullName evidence="4">AAA family ATPase</fullName>
    </submittedName>
</protein>
<dbReference type="KEGG" id="bacg:D2962_14635"/>
<dbReference type="PANTHER" id="PTHR30050">
    <property type="entry name" value="CHROMOSOMAL REPLICATION INITIATOR PROTEIN DNAA"/>
    <property type="match status" value="1"/>
</dbReference>
<name>A0A3G2R9H2_9FIRM</name>
<dbReference type="InterPro" id="IPR002611">
    <property type="entry name" value="IstB_ATP-bd"/>
</dbReference>
<dbReference type="GO" id="GO:0005524">
    <property type="term" value="F:ATP binding"/>
    <property type="evidence" value="ECO:0007669"/>
    <property type="project" value="UniProtKB-KW"/>
</dbReference>
<keyword evidence="1" id="KW-0547">Nucleotide-binding</keyword>
<dbReference type="Proteomes" id="UP000280960">
    <property type="component" value="Chromosome"/>
</dbReference>
<feature type="domain" description="IstB-like ATP-binding" evidence="3">
    <location>
        <begin position="9"/>
        <end position="240"/>
    </location>
</feature>
<dbReference type="AlphaFoldDB" id="A0A3G2R9H2"/>
<dbReference type="SUPFAM" id="SSF52540">
    <property type="entry name" value="P-loop containing nucleoside triphosphate hydrolases"/>
    <property type="match status" value="1"/>
</dbReference>
<reference evidence="4 5" key="1">
    <citation type="submission" date="2018-10" db="EMBL/GenBank/DDBJ databases">
        <authorList>
            <person name="Zhang X."/>
        </authorList>
    </citation>
    <scope>NUCLEOTIDE SEQUENCE [LARGE SCALE GENOMIC DNA]</scope>
    <source>
        <strain evidence="4 5">SK-G1</strain>
    </source>
</reference>
<dbReference type="PIRSF" id="PIRSF003073">
    <property type="entry name" value="DNAC_TnpB_IstB"/>
    <property type="match status" value="1"/>
</dbReference>
<evidence type="ECO:0000259" key="3">
    <source>
        <dbReference type="Pfam" id="PF01695"/>
    </source>
</evidence>
<dbReference type="Pfam" id="PF01695">
    <property type="entry name" value="IstB_IS21"/>
    <property type="match status" value="1"/>
</dbReference>
<evidence type="ECO:0000256" key="2">
    <source>
        <dbReference type="ARBA" id="ARBA00022840"/>
    </source>
</evidence>
<dbReference type="PANTHER" id="PTHR30050:SF4">
    <property type="entry name" value="ATP-BINDING PROTEIN RV3427C IN INSERTION SEQUENCE-RELATED"/>
    <property type="match status" value="1"/>
</dbReference>
<dbReference type="InterPro" id="IPR027417">
    <property type="entry name" value="P-loop_NTPase"/>
</dbReference>
<dbReference type="InterPro" id="IPR047661">
    <property type="entry name" value="IstB"/>
</dbReference>
<dbReference type="Gene3D" id="3.40.50.300">
    <property type="entry name" value="P-loop containing nucleotide triphosphate hydrolases"/>
    <property type="match status" value="1"/>
</dbReference>
<keyword evidence="2" id="KW-0067">ATP-binding</keyword>
<evidence type="ECO:0000313" key="4">
    <source>
        <dbReference type="EMBL" id="AYO31668.1"/>
    </source>
</evidence>
<dbReference type="InterPro" id="IPR028350">
    <property type="entry name" value="DNAC/IstB-like"/>
</dbReference>
<dbReference type="CDD" id="cd00009">
    <property type="entry name" value="AAA"/>
    <property type="match status" value="1"/>
</dbReference>
<evidence type="ECO:0000256" key="1">
    <source>
        <dbReference type="ARBA" id="ARBA00022741"/>
    </source>
</evidence>
<evidence type="ECO:0000313" key="5">
    <source>
        <dbReference type="Proteomes" id="UP000280960"/>
    </source>
</evidence>
<dbReference type="NCBIfam" id="NF038214">
    <property type="entry name" value="IS21_help_AAA"/>
    <property type="match status" value="1"/>
</dbReference>
<gene>
    <name evidence="4" type="ORF">D2962_14635</name>
</gene>
<organism evidence="4 5">
    <name type="scientific">Biomaibacter acetigenes</name>
    <dbReference type="NCBI Taxonomy" id="2316383"/>
    <lineage>
        <taxon>Bacteria</taxon>
        <taxon>Bacillati</taxon>
        <taxon>Bacillota</taxon>
        <taxon>Clostridia</taxon>
        <taxon>Thermosediminibacterales</taxon>
        <taxon>Tepidanaerobacteraceae</taxon>
        <taxon>Biomaibacter</taxon>
    </lineage>
</organism>